<dbReference type="PANTHER" id="PTHR33841:SF1">
    <property type="entry name" value="DNA METHYLTRANSFERASE A"/>
    <property type="match status" value="1"/>
</dbReference>
<dbReference type="EMBL" id="JACHJO010000001">
    <property type="protein sequence ID" value="MBB6118368.1"/>
    <property type="molecule type" value="Genomic_DNA"/>
</dbReference>
<dbReference type="PRINTS" id="PR00507">
    <property type="entry name" value="N12N6MTFRASE"/>
</dbReference>
<feature type="domain" description="Type ISP restriction-modification enzyme LLaBIII C-terminal specificity" evidence="7">
    <location>
        <begin position="688"/>
        <end position="1037"/>
    </location>
</feature>
<evidence type="ECO:0000313" key="9">
    <source>
        <dbReference type="Proteomes" id="UP000536604"/>
    </source>
</evidence>
<dbReference type="Gene3D" id="3.40.50.150">
    <property type="entry name" value="Vaccinia Virus protein VP39"/>
    <property type="match status" value="1"/>
</dbReference>
<dbReference type="AlphaFoldDB" id="A0A841IQ38"/>
<comment type="catalytic activity">
    <reaction evidence="4">
        <text>a 2'-deoxyadenosine in DNA + S-adenosyl-L-methionine = an N(6)-methyl-2'-deoxyadenosine in DNA + S-adenosyl-L-homocysteine + H(+)</text>
        <dbReference type="Rhea" id="RHEA:15197"/>
        <dbReference type="Rhea" id="RHEA-COMP:12418"/>
        <dbReference type="Rhea" id="RHEA-COMP:12419"/>
        <dbReference type="ChEBI" id="CHEBI:15378"/>
        <dbReference type="ChEBI" id="CHEBI:57856"/>
        <dbReference type="ChEBI" id="CHEBI:59789"/>
        <dbReference type="ChEBI" id="CHEBI:90615"/>
        <dbReference type="ChEBI" id="CHEBI:90616"/>
        <dbReference type="EC" id="2.1.1.72"/>
    </reaction>
</comment>
<evidence type="ECO:0000256" key="5">
    <source>
        <dbReference type="SAM" id="MobiDB-lite"/>
    </source>
</evidence>
<dbReference type="EC" id="2.1.1.72" evidence="1"/>
<dbReference type="InterPro" id="IPR041635">
    <property type="entry name" value="Type_ISP_LLaBIII_C"/>
</dbReference>
<evidence type="ECO:0000256" key="1">
    <source>
        <dbReference type="ARBA" id="ARBA00011900"/>
    </source>
</evidence>
<dbReference type="PANTHER" id="PTHR33841">
    <property type="entry name" value="DNA METHYLTRANSFERASE YEEA-RELATED"/>
    <property type="match status" value="1"/>
</dbReference>
<comment type="caution">
    <text evidence="8">The sequence shown here is derived from an EMBL/GenBank/DDBJ whole genome shotgun (WGS) entry which is preliminary data.</text>
</comment>
<feature type="domain" description="DNA methylase adenine-specific" evidence="6">
    <location>
        <begin position="311"/>
        <end position="499"/>
    </location>
</feature>
<dbReference type="GO" id="GO:0008170">
    <property type="term" value="F:N-methyltransferase activity"/>
    <property type="evidence" value="ECO:0007669"/>
    <property type="project" value="InterPro"/>
</dbReference>
<evidence type="ECO:0000256" key="2">
    <source>
        <dbReference type="ARBA" id="ARBA00022603"/>
    </source>
</evidence>
<keyword evidence="9" id="KW-1185">Reference proteome</keyword>
<keyword evidence="3" id="KW-0808">Transferase</keyword>
<keyword evidence="2" id="KW-0489">Methyltransferase</keyword>
<evidence type="ECO:0000256" key="3">
    <source>
        <dbReference type="ARBA" id="ARBA00022679"/>
    </source>
</evidence>
<organism evidence="8 9">
    <name type="scientific">Nocardiopsis algeriensis</name>
    <dbReference type="NCBI Taxonomy" id="1478215"/>
    <lineage>
        <taxon>Bacteria</taxon>
        <taxon>Bacillati</taxon>
        <taxon>Actinomycetota</taxon>
        <taxon>Actinomycetes</taxon>
        <taxon>Streptosporangiales</taxon>
        <taxon>Nocardiopsidaceae</taxon>
        <taxon>Nocardiopsis</taxon>
    </lineage>
</organism>
<reference evidence="8 9" key="1">
    <citation type="submission" date="2020-08" db="EMBL/GenBank/DDBJ databases">
        <title>Genomic Encyclopedia of Type Strains, Phase III (KMG-III): the genomes of soil and plant-associated and newly described type strains.</title>
        <authorList>
            <person name="Whitman W."/>
        </authorList>
    </citation>
    <scope>NUCLEOTIDE SEQUENCE [LARGE SCALE GENOMIC DNA]</scope>
    <source>
        <strain evidence="8 9">CECT 8712</strain>
    </source>
</reference>
<protein>
    <recommendedName>
        <fullName evidence="1">site-specific DNA-methyltransferase (adenine-specific)</fullName>
        <ecNumber evidence="1">2.1.1.72</ecNumber>
    </recommendedName>
</protein>
<dbReference type="Pfam" id="PF02384">
    <property type="entry name" value="N6_Mtase"/>
    <property type="match status" value="1"/>
</dbReference>
<dbReference type="InterPro" id="IPR003356">
    <property type="entry name" value="DNA_methylase_A-5"/>
</dbReference>
<dbReference type="RefSeq" id="WP_221442192.1">
    <property type="nucleotide sequence ID" value="NZ_JACHJO010000001.1"/>
</dbReference>
<dbReference type="GO" id="GO:0032259">
    <property type="term" value="P:methylation"/>
    <property type="evidence" value="ECO:0007669"/>
    <property type="project" value="UniProtKB-KW"/>
</dbReference>
<dbReference type="GO" id="GO:0009007">
    <property type="term" value="F:site-specific DNA-methyltransferase (adenine-specific) activity"/>
    <property type="evidence" value="ECO:0007669"/>
    <property type="project" value="UniProtKB-EC"/>
</dbReference>
<dbReference type="Pfam" id="PF18135">
    <property type="entry name" value="Type_ISP_C"/>
    <property type="match status" value="1"/>
</dbReference>
<dbReference type="GO" id="GO:0003677">
    <property type="term" value="F:DNA binding"/>
    <property type="evidence" value="ECO:0007669"/>
    <property type="project" value="InterPro"/>
</dbReference>
<gene>
    <name evidence="8" type="ORF">FHS13_000296</name>
</gene>
<sequence>MLEDWLRTAITEYGQECADKLQDGIGQPEAAIRGPVEGFLTKVGLAAKLKVVVHDEAHLKDAGARPDFAVRVNGEVTGLVELKKPKENLDPARFKGHNKRQWERLRDQPNLLYTNGTEWRLYRYGELQLSVEFDGDLHTSGTDLTSHDPAVENLFRAFLQWSPPPITTVDQLVNRVAPQCRLLRDSVLEQLAEEAKKRKAGADEYDLPFTMLAKNWRELLFPTADDEVFADGYAQTITFAFLLARTEGIDVAGLETWKIAHQLGAGKPHALMSQALKLLASSAVSSFTVTIDLLRRIIGAVEWEPIWAQREDAYLHLYESFLSVYDPELRKESGVYYTPIEVVRNMVRLTDDILTTRLDAEQGYLSPSVTTIDPAMGTGAYLHAVIDHAAKRAEELEGPGYVGPAISNLAERLIGFELKMGSYTVAEMRAVDILKKYGATLPKGGVRLHVTDTLANPFTSEVSVIPDLVALAKSHKAANKIKADTPVTVVIGNPPYRERAQGQGGWIESGAEHVGGATPLDRFRKVGNGRLENKLKNLYVYFWAWATWKVFDAHPQDRHGVVSFITTSGYLKGPGFKGMRRYLRETCSEGWIVNVSPEGMRPDIPTRVFPGVQQPLAIAIFVRKKDTDPRTPARIHYAKVTGKREDKYAQLDALALDSDAWQTVRTGWEDPFVPVAESAWDDYPALEDLFCWFSPGFTPNRNWVTAPSPKILQERWNRLVHEPDEARKAVLFKETRDRTLKSTKAPLPGFPEQEKAVCEEAGECPTPTRVSYRCFDRQWIIPDSRVIDFPRRSLWASANVEGQLFINEMHRLAISSGPAVAFAALIPDVHHFKGSEGGREFPLLHPDGSPNIAPGLLRQLEIALKLTVTAQDLAAYIAGVTAHPAFTDEFTEELDAPGVRVPLTADPALWEAACEIGRHVVWSATYGEAFADPKAGRPQGKISFDPTDRRRPKNLSAIAAGLPAKITYIPAEDGEGQIRVGEGLFGPVTERMWNYDVGGTNVINKWFSYRKENPGGKKTSPLDDIHLDAWPMEWITEFNELLTALRRVTELEERQSELLDKVVAGPVLTLDDLKKRGVKIPDSSKDRKPRYNLAAVSEPDDGSFPFLE</sequence>
<evidence type="ECO:0000259" key="6">
    <source>
        <dbReference type="Pfam" id="PF02384"/>
    </source>
</evidence>
<name>A0A841IQ38_9ACTN</name>
<accession>A0A841IQ38</accession>
<dbReference type="InterPro" id="IPR050953">
    <property type="entry name" value="N4_N6_ade-DNA_methylase"/>
</dbReference>
<dbReference type="InterPro" id="IPR029063">
    <property type="entry name" value="SAM-dependent_MTases_sf"/>
</dbReference>
<feature type="region of interest" description="Disordered" evidence="5">
    <location>
        <begin position="1079"/>
        <end position="1108"/>
    </location>
</feature>
<evidence type="ECO:0000256" key="4">
    <source>
        <dbReference type="ARBA" id="ARBA00047942"/>
    </source>
</evidence>
<dbReference type="Proteomes" id="UP000536604">
    <property type="component" value="Unassembled WGS sequence"/>
</dbReference>
<evidence type="ECO:0000313" key="8">
    <source>
        <dbReference type="EMBL" id="MBB6118368.1"/>
    </source>
</evidence>
<dbReference type="SUPFAM" id="SSF53335">
    <property type="entry name" value="S-adenosyl-L-methionine-dependent methyltransferases"/>
    <property type="match status" value="1"/>
</dbReference>
<evidence type="ECO:0000259" key="7">
    <source>
        <dbReference type="Pfam" id="PF18135"/>
    </source>
</evidence>
<proteinExistence type="predicted"/>